<dbReference type="InterPro" id="IPR010730">
    <property type="entry name" value="HET"/>
</dbReference>
<dbReference type="Proteomes" id="UP000250140">
    <property type="component" value="Unassembled WGS sequence"/>
</dbReference>
<organism evidence="2 3">
    <name type="scientific">Glonium stellatum</name>
    <dbReference type="NCBI Taxonomy" id="574774"/>
    <lineage>
        <taxon>Eukaryota</taxon>
        <taxon>Fungi</taxon>
        <taxon>Dikarya</taxon>
        <taxon>Ascomycota</taxon>
        <taxon>Pezizomycotina</taxon>
        <taxon>Dothideomycetes</taxon>
        <taxon>Pleosporomycetidae</taxon>
        <taxon>Gloniales</taxon>
        <taxon>Gloniaceae</taxon>
        <taxon>Glonium</taxon>
    </lineage>
</organism>
<sequence length="353" mass="39915">WLRNCIDTHPKCGAGQSSMDSVAMLPTRVIDVGPSDGSQEPRLLISNGKRAPYVSFSHRWGGSQHTYKLSHDTLLAWQQEIPLASLPRTFRDSVHVTRELQQHYLWIDSLCIIQPTPGDDSDWQKEGAMMGDIYRNSVCNIAATMAKNSHSGFLTERPGARYPLRPCKIQDNGNEDLFVLPPRPDFLEIVNNAPLNRRAWVLQERMLSPRVLHWAPEGMFWQCTKTWASEDAPDSLIYEDPDDVTGVQILTMTTHNATTWEWFRLIEDYTSRGMTNDADKLPALSGISKIIGSNTGSRYYAGLWQHPVTKRLSLMWQSDPTILTTPRRPKSYVAPSWSWASVAGAIRYSTARG</sequence>
<name>A0A8E2F987_9PEZI</name>
<proteinExistence type="predicted"/>
<dbReference type="OrthoDB" id="5125733at2759"/>
<gene>
    <name evidence="2" type="ORF">AOQ84DRAFT_259376</name>
</gene>
<evidence type="ECO:0000313" key="3">
    <source>
        <dbReference type="Proteomes" id="UP000250140"/>
    </source>
</evidence>
<accession>A0A8E2F987</accession>
<keyword evidence="3" id="KW-1185">Reference proteome</keyword>
<evidence type="ECO:0000313" key="2">
    <source>
        <dbReference type="EMBL" id="OCL12253.1"/>
    </source>
</evidence>
<dbReference type="PANTHER" id="PTHR33112">
    <property type="entry name" value="DOMAIN PROTEIN, PUTATIVE-RELATED"/>
    <property type="match status" value="1"/>
</dbReference>
<evidence type="ECO:0000259" key="1">
    <source>
        <dbReference type="Pfam" id="PF06985"/>
    </source>
</evidence>
<feature type="domain" description="Heterokaryon incompatibility" evidence="1">
    <location>
        <begin position="53"/>
        <end position="204"/>
    </location>
</feature>
<reference evidence="2 3" key="1">
    <citation type="journal article" date="2016" name="Nat. Commun.">
        <title>Ectomycorrhizal ecology is imprinted in the genome of the dominant symbiotic fungus Cenococcum geophilum.</title>
        <authorList>
            <consortium name="DOE Joint Genome Institute"/>
            <person name="Peter M."/>
            <person name="Kohler A."/>
            <person name="Ohm R.A."/>
            <person name="Kuo A."/>
            <person name="Krutzmann J."/>
            <person name="Morin E."/>
            <person name="Arend M."/>
            <person name="Barry K.W."/>
            <person name="Binder M."/>
            <person name="Choi C."/>
            <person name="Clum A."/>
            <person name="Copeland A."/>
            <person name="Grisel N."/>
            <person name="Haridas S."/>
            <person name="Kipfer T."/>
            <person name="LaButti K."/>
            <person name="Lindquist E."/>
            <person name="Lipzen A."/>
            <person name="Maire R."/>
            <person name="Meier B."/>
            <person name="Mihaltcheva S."/>
            <person name="Molinier V."/>
            <person name="Murat C."/>
            <person name="Poggeler S."/>
            <person name="Quandt C.A."/>
            <person name="Sperisen C."/>
            <person name="Tritt A."/>
            <person name="Tisserant E."/>
            <person name="Crous P.W."/>
            <person name="Henrissat B."/>
            <person name="Nehls U."/>
            <person name="Egli S."/>
            <person name="Spatafora J.W."/>
            <person name="Grigoriev I.V."/>
            <person name="Martin F.M."/>
        </authorList>
    </citation>
    <scope>NUCLEOTIDE SEQUENCE [LARGE SCALE GENOMIC DNA]</scope>
    <source>
        <strain evidence="2 3">CBS 207.34</strain>
    </source>
</reference>
<dbReference type="AlphaFoldDB" id="A0A8E2F987"/>
<feature type="non-terminal residue" evidence="2">
    <location>
        <position position="353"/>
    </location>
</feature>
<feature type="non-terminal residue" evidence="2">
    <location>
        <position position="1"/>
    </location>
</feature>
<dbReference type="EMBL" id="KV748900">
    <property type="protein sequence ID" value="OCL12253.1"/>
    <property type="molecule type" value="Genomic_DNA"/>
</dbReference>
<dbReference type="Pfam" id="PF06985">
    <property type="entry name" value="HET"/>
    <property type="match status" value="1"/>
</dbReference>
<dbReference type="PANTHER" id="PTHR33112:SF16">
    <property type="entry name" value="HETEROKARYON INCOMPATIBILITY DOMAIN-CONTAINING PROTEIN"/>
    <property type="match status" value="1"/>
</dbReference>
<protein>
    <submittedName>
        <fullName evidence="2">HET-domain-containing protein</fullName>
    </submittedName>
</protein>